<dbReference type="Gene3D" id="3.40.50.2000">
    <property type="entry name" value="Glycogen Phosphorylase B"/>
    <property type="match status" value="1"/>
</dbReference>
<keyword evidence="1" id="KW-0472">Membrane</keyword>
<keyword evidence="1" id="KW-0812">Transmembrane</keyword>
<dbReference type="Proteomes" id="UP000287563">
    <property type="component" value="Unassembled WGS sequence"/>
</dbReference>
<evidence type="ECO:0000313" key="3">
    <source>
        <dbReference type="Proteomes" id="UP000287563"/>
    </source>
</evidence>
<dbReference type="RefSeq" id="WP_128781915.1">
    <property type="nucleotide sequence ID" value="NZ_RJLM01000001.1"/>
</dbReference>
<sequence>MKSIFITTSKIGAENQGDYIYSSQIFNVLNKSELVDLFSFEQKNNYLAVLLFFFLPMMWVRNFSLTLCMKLLKERDDYDVIYLDHYRCAWVSILAKLLNKKIFVFNHNLESSVYRSLSKSSEASIFKRVFCFFEYTKVYLTELVVFRIISGLSSISGDDIPEWARVKLLVLPPYSSEPFKFVGSPNKPTAIIVGSFHWRLKQHNLQVFLDAFYEVYKQNPKDCSVIVAGSAPSSFYNSIRNEYPFVTVIDGFNDLSELAGIATIGVCPDHAGGGFKLKTLDYFKLNLPMIAIENGASGVLEPVVPSFNTFQCLAKEVYSLLGDEKQRHSLFQKQNSYFLRHHSEDAFLGKIRVFSER</sequence>
<dbReference type="GO" id="GO:0016740">
    <property type="term" value="F:transferase activity"/>
    <property type="evidence" value="ECO:0007669"/>
    <property type="project" value="UniProtKB-KW"/>
</dbReference>
<reference evidence="2 3" key="1">
    <citation type="submission" date="2018-11" db="EMBL/GenBank/DDBJ databases">
        <title>Photobacterium sp. BEI247 sp. nov., a marine bacterium isolated from Yongle Blue Hole in the South China Sea.</title>
        <authorList>
            <person name="Wang X."/>
        </authorList>
    </citation>
    <scope>NUCLEOTIDE SEQUENCE [LARGE SCALE GENOMIC DNA]</scope>
    <source>
        <strain evidence="3">BEI247</strain>
    </source>
</reference>
<evidence type="ECO:0000313" key="2">
    <source>
        <dbReference type="EMBL" id="RWX56592.1"/>
    </source>
</evidence>
<dbReference type="SUPFAM" id="SSF53756">
    <property type="entry name" value="UDP-Glycosyltransferase/glycogen phosphorylase"/>
    <property type="match status" value="1"/>
</dbReference>
<accession>A0A444JTY8</accession>
<gene>
    <name evidence="2" type="ORF">EDI28_00620</name>
</gene>
<comment type="caution">
    <text evidence="2">The sequence shown here is derived from an EMBL/GenBank/DDBJ whole genome shotgun (WGS) entry which is preliminary data.</text>
</comment>
<keyword evidence="2" id="KW-0808">Transferase</keyword>
<dbReference type="AlphaFoldDB" id="A0A444JTY8"/>
<proteinExistence type="predicted"/>
<evidence type="ECO:0000256" key="1">
    <source>
        <dbReference type="SAM" id="Phobius"/>
    </source>
</evidence>
<keyword evidence="1" id="KW-1133">Transmembrane helix</keyword>
<name>A0A444JTY8_9GAMM</name>
<dbReference type="Pfam" id="PF13692">
    <property type="entry name" value="Glyco_trans_1_4"/>
    <property type="match status" value="1"/>
</dbReference>
<dbReference type="EMBL" id="RJLM01000001">
    <property type="protein sequence ID" value="RWX56592.1"/>
    <property type="molecule type" value="Genomic_DNA"/>
</dbReference>
<organism evidence="2 3">
    <name type="scientific">Photobacterium chitinilyticum</name>
    <dbReference type="NCBI Taxonomy" id="2485123"/>
    <lineage>
        <taxon>Bacteria</taxon>
        <taxon>Pseudomonadati</taxon>
        <taxon>Pseudomonadota</taxon>
        <taxon>Gammaproteobacteria</taxon>
        <taxon>Vibrionales</taxon>
        <taxon>Vibrionaceae</taxon>
        <taxon>Photobacterium</taxon>
    </lineage>
</organism>
<dbReference type="OrthoDB" id="9807209at2"/>
<keyword evidence="3" id="KW-1185">Reference proteome</keyword>
<feature type="transmembrane region" description="Helical" evidence="1">
    <location>
        <begin position="46"/>
        <end position="65"/>
    </location>
</feature>
<protein>
    <submittedName>
        <fullName evidence="2">Glycosyltransferase</fullName>
    </submittedName>
</protein>